<evidence type="ECO:0000256" key="1">
    <source>
        <dbReference type="ARBA" id="ARBA00022598"/>
    </source>
</evidence>
<evidence type="ECO:0000313" key="11">
    <source>
        <dbReference type="Proteomes" id="UP001565243"/>
    </source>
</evidence>
<dbReference type="SUPFAM" id="SSF56091">
    <property type="entry name" value="DNA ligase/mRNA capping enzyme, catalytic domain"/>
    <property type="match status" value="1"/>
</dbReference>
<dbReference type="Proteomes" id="UP001565243">
    <property type="component" value="Unassembled WGS sequence"/>
</dbReference>
<dbReference type="InterPro" id="IPR050326">
    <property type="entry name" value="NAD_dep_DNA_ligaseB"/>
</dbReference>
<comment type="similarity">
    <text evidence="7">Belongs to the NAD-dependent DNA ligase family. LigB subfamily.</text>
</comment>
<dbReference type="InterPro" id="IPR010994">
    <property type="entry name" value="RuvA_2-like"/>
</dbReference>
<evidence type="ECO:0000256" key="2">
    <source>
        <dbReference type="ARBA" id="ARBA00022705"/>
    </source>
</evidence>
<dbReference type="InterPro" id="IPR012340">
    <property type="entry name" value="NA-bd_OB-fold"/>
</dbReference>
<comment type="function">
    <text evidence="7">Catalyzes the formation of phosphodiester linkages between 5'-phosphoryl and 3'-hydroxyl groups in double-stranded DNA using NAD as a coenzyme and as the energy source for the reaction.</text>
</comment>
<dbReference type="HAMAP" id="MF_01587">
    <property type="entry name" value="DNA_ligase_B"/>
    <property type="match status" value="1"/>
</dbReference>
<proteinExistence type="inferred from homology"/>
<sequence length="554" mass="62584">MRSIVIMFGLGGCAIAQAFCPVWSPARAELEMTALEKQLSDWDRAYYEQGISLVEDERYDALEKTYHDWQRCFRPESESRSPALAKSGKVRHPVAHVGVKKLPDRRAVVRWMVGKQPLWVQPKLDGIAVTLWYRHGKLVRVISRGDGLRGEDWTEKARHIPAIPQQITLDDDPLVLQGELYLKMIDHQQASQGGVNARAVVAGAMRRNESSPLLAQLGMFIWAWPDGPEKMPQRLQQLSKAGFSIMEAWSKPVANADEVADWRERWFHQPLPFVTDGVVIHGTPVKGAYWLPGDNTWSAAWKYTPLKVSAEVRSVDFPIGRTGKTGAVLNLLPVQLDDKKVSRVNIGSLKRWQALDIVPGDRVAISLAGQGIPRLDEVIWRVQKRGRPPVPDADAFHALSCFDYTPACREQFLARLVWASGTQALAMTGVSRSSWQRLMQAGQLTHLFSWLALTQEDLRKIADLTPARADWLYHQFSLSRRQPFRRWVKALGVPVPEGALNAIEDNDWSTLLARREEAWQQLPGIGKTLAGQIVRFLHHPQVQQLIAYADEARR</sequence>
<dbReference type="InterPro" id="IPR013839">
    <property type="entry name" value="DNAligase_adenylation"/>
</dbReference>
<evidence type="ECO:0000256" key="3">
    <source>
        <dbReference type="ARBA" id="ARBA00022763"/>
    </source>
</evidence>
<gene>
    <name evidence="7 10" type="primary">ligB</name>
    <name evidence="10" type="ORF">AB6T85_20855</name>
</gene>
<dbReference type="InterPro" id="IPR018239">
    <property type="entry name" value="DNA_ligase_AS"/>
</dbReference>
<keyword evidence="11" id="KW-1185">Reference proteome</keyword>
<dbReference type="GO" id="GO:0003911">
    <property type="term" value="F:DNA ligase (NAD+) activity"/>
    <property type="evidence" value="ECO:0007669"/>
    <property type="project" value="UniProtKB-EC"/>
</dbReference>
<dbReference type="RefSeq" id="WP_369896572.1">
    <property type="nucleotide sequence ID" value="NZ_JBGFFX010000016.1"/>
</dbReference>
<organism evidence="10 11">
    <name type="scientific">Erwinia aeris</name>
    <dbReference type="NCBI Taxonomy" id="3239803"/>
    <lineage>
        <taxon>Bacteria</taxon>
        <taxon>Pseudomonadati</taxon>
        <taxon>Pseudomonadota</taxon>
        <taxon>Gammaproteobacteria</taxon>
        <taxon>Enterobacterales</taxon>
        <taxon>Erwiniaceae</taxon>
        <taxon>Erwinia</taxon>
    </lineage>
</organism>
<keyword evidence="3 7" id="KW-0227">DNA damage</keyword>
<dbReference type="PANTHER" id="PTHR47810:SF1">
    <property type="entry name" value="DNA LIGASE B"/>
    <property type="match status" value="1"/>
</dbReference>
<reference evidence="10 11" key="1">
    <citation type="submission" date="2024-07" db="EMBL/GenBank/DDBJ databases">
        <authorList>
            <person name="Hebao G."/>
        </authorList>
    </citation>
    <scope>NUCLEOTIDE SEQUENCE [LARGE SCALE GENOMIC DNA]</scope>
    <source>
        <strain evidence="10 11">ACCC 02193</strain>
    </source>
</reference>
<protein>
    <recommendedName>
        <fullName evidence="7">DNA ligase B</fullName>
        <ecNumber evidence="7">6.5.1.2</ecNumber>
    </recommendedName>
    <alternativeName>
        <fullName evidence="7">Polydeoxyribonucleotide synthase [NAD(+)] B</fullName>
    </alternativeName>
</protein>
<keyword evidence="8" id="KW-0732">Signal</keyword>
<dbReference type="SUPFAM" id="SSF47781">
    <property type="entry name" value="RuvA domain 2-like"/>
    <property type="match status" value="1"/>
</dbReference>
<keyword evidence="1 7" id="KW-0436">Ligase</keyword>
<name>A0ABV4EDQ2_9GAMM</name>
<keyword evidence="5 7" id="KW-0234">DNA repair</keyword>
<dbReference type="InterPro" id="IPR004150">
    <property type="entry name" value="NAD_DNA_ligase_OB"/>
</dbReference>
<evidence type="ECO:0000313" key="10">
    <source>
        <dbReference type="EMBL" id="MEY8772862.1"/>
    </source>
</evidence>
<dbReference type="SMART" id="SM00532">
    <property type="entry name" value="LIGANc"/>
    <property type="match status" value="1"/>
</dbReference>
<dbReference type="PROSITE" id="PS01055">
    <property type="entry name" value="DNA_LIGASE_N1"/>
    <property type="match status" value="1"/>
</dbReference>
<feature type="domain" description="NAD-dependent DNA ligase N-terminal" evidence="9">
    <location>
        <begin position="27"/>
        <end position="424"/>
    </location>
</feature>
<evidence type="ECO:0000256" key="8">
    <source>
        <dbReference type="SAM" id="SignalP"/>
    </source>
</evidence>
<accession>A0ABV4EDQ2</accession>
<feature type="chain" id="PRO_5045178977" description="DNA ligase B" evidence="8">
    <location>
        <begin position="19"/>
        <end position="554"/>
    </location>
</feature>
<dbReference type="PANTHER" id="PTHR47810">
    <property type="entry name" value="DNA LIGASE"/>
    <property type="match status" value="1"/>
</dbReference>
<dbReference type="NCBIfam" id="NF005987">
    <property type="entry name" value="PRK08097.1"/>
    <property type="match status" value="1"/>
</dbReference>
<dbReference type="Pfam" id="PF01653">
    <property type="entry name" value="DNA_ligase_aden"/>
    <property type="match status" value="1"/>
</dbReference>
<dbReference type="Gene3D" id="1.10.287.610">
    <property type="entry name" value="Helix hairpin bin"/>
    <property type="match status" value="1"/>
</dbReference>
<keyword evidence="2 7" id="KW-0235">DNA replication</keyword>
<feature type="active site" description="N6-AMP-lysine intermediate" evidence="7">
    <location>
        <position position="123"/>
    </location>
</feature>
<evidence type="ECO:0000256" key="7">
    <source>
        <dbReference type="HAMAP-Rule" id="MF_01587"/>
    </source>
</evidence>
<dbReference type="InterPro" id="IPR013840">
    <property type="entry name" value="DNAligase_N"/>
</dbReference>
<evidence type="ECO:0000256" key="4">
    <source>
        <dbReference type="ARBA" id="ARBA00023027"/>
    </source>
</evidence>
<dbReference type="Pfam" id="PF03120">
    <property type="entry name" value="OB_DNA_ligase"/>
    <property type="match status" value="1"/>
</dbReference>
<evidence type="ECO:0000259" key="9">
    <source>
        <dbReference type="SMART" id="SM00532"/>
    </source>
</evidence>
<dbReference type="InterPro" id="IPR020923">
    <property type="entry name" value="DNA_ligase_B"/>
</dbReference>
<dbReference type="Gene3D" id="2.40.50.140">
    <property type="entry name" value="Nucleic acid-binding proteins"/>
    <property type="match status" value="1"/>
</dbReference>
<dbReference type="EC" id="6.5.1.2" evidence="7"/>
<comment type="catalytic activity">
    <reaction evidence="6 7">
        <text>NAD(+) + (deoxyribonucleotide)n-3'-hydroxyl + 5'-phospho-(deoxyribonucleotide)m = (deoxyribonucleotide)n+m + AMP + beta-nicotinamide D-nucleotide.</text>
        <dbReference type="EC" id="6.5.1.2"/>
    </reaction>
</comment>
<dbReference type="Gene3D" id="3.30.470.30">
    <property type="entry name" value="DNA ligase/mRNA capping enzyme"/>
    <property type="match status" value="1"/>
</dbReference>
<keyword evidence="4 7" id="KW-0520">NAD</keyword>
<dbReference type="EMBL" id="JBGFFX010000016">
    <property type="protein sequence ID" value="MEY8772862.1"/>
    <property type="molecule type" value="Genomic_DNA"/>
</dbReference>
<feature type="signal peptide" evidence="8">
    <location>
        <begin position="1"/>
        <end position="18"/>
    </location>
</feature>
<evidence type="ECO:0000256" key="5">
    <source>
        <dbReference type="ARBA" id="ARBA00023204"/>
    </source>
</evidence>
<comment type="caution">
    <text evidence="10">The sequence shown here is derived from an EMBL/GenBank/DDBJ whole genome shotgun (WGS) entry which is preliminary data.</text>
</comment>
<evidence type="ECO:0000256" key="6">
    <source>
        <dbReference type="ARBA" id="ARBA00034005"/>
    </source>
</evidence>
<dbReference type="SUPFAM" id="SSF50249">
    <property type="entry name" value="Nucleic acid-binding proteins"/>
    <property type="match status" value="1"/>
</dbReference>